<dbReference type="InterPro" id="IPR007197">
    <property type="entry name" value="rSAM"/>
</dbReference>
<keyword evidence="1" id="KW-0479">Metal-binding</keyword>
<dbReference type="InterPro" id="IPR058240">
    <property type="entry name" value="rSAM_sf"/>
</dbReference>
<evidence type="ECO:0000256" key="4">
    <source>
        <dbReference type="SAM" id="MobiDB-lite"/>
    </source>
</evidence>
<gene>
    <name evidence="6" type="ORF">KJ970_04610</name>
</gene>
<dbReference type="SFLD" id="SFLDS00029">
    <property type="entry name" value="Radical_SAM"/>
    <property type="match status" value="1"/>
</dbReference>
<keyword evidence="3" id="KW-0411">Iron-sulfur</keyword>
<dbReference type="PROSITE" id="PS51918">
    <property type="entry name" value="RADICAL_SAM"/>
    <property type="match status" value="1"/>
</dbReference>
<feature type="compositionally biased region" description="Polar residues" evidence="4">
    <location>
        <begin position="20"/>
        <end position="33"/>
    </location>
</feature>
<feature type="domain" description="Radical SAM core" evidence="5">
    <location>
        <begin position="94"/>
        <end position="351"/>
    </location>
</feature>
<dbReference type="PANTHER" id="PTHR43432:SF3">
    <property type="entry name" value="SLR0285 PROTEIN"/>
    <property type="match status" value="1"/>
</dbReference>
<dbReference type="Gene3D" id="3.80.30.30">
    <property type="match status" value="1"/>
</dbReference>
<feature type="region of interest" description="Disordered" evidence="4">
    <location>
        <begin position="1"/>
        <end position="66"/>
    </location>
</feature>
<proteinExistence type="predicted"/>
<reference evidence="6" key="1">
    <citation type="submission" date="2021-05" db="EMBL/GenBank/DDBJ databases">
        <title>Energy efficiency and biological interactions define the core microbiome of deep oligotrophic groundwater.</title>
        <authorList>
            <person name="Mehrshad M."/>
            <person name="Lopez-Fernandez M."/>
            <person name="Bell E."/>
            <person name="Bernier-Latmani R."/>
            <person name="Bertilsson S."/>
            <person name="Dopson M."/>
        </authorList>
    </citation>
    <scope>NUCLEOTIDE SEQUENCE</scope>
    <source>
        <strain evidence="6">Modern_marine.mb.64</strain>
    </source>
</reference>
<evidence type="ECO:0000259" key="5">
    <source>
        <dbReference type="PROSITE" id="PS51918"/>
    </source>
</evidence>
<dbReference type="AlphaFoldDB" id="A0A948WBQ2"/>
<dbReference type="SFLD" id="SFLDG01084">
    <property type="entry name" value="Uncharacterised_Radical_SAM_Su"/>
    <property type="match status" value="1"/>
</dbReference>
<sequence>MGSQESKISGRSETLLEATDFQQVSLPLPTNRQQTKRRSKKSPELLRASGLSRPTPGRHKEKTSGRSLDPIFETARACYRPLFSQTILNKCASPNLPFRYSINPYRGCGFGCPYCFARFTHELMDHHQVDDFHRKIYIKVDAGSVLRQDLKPNRLIGNPVAIGTATDPYQPAERRFGVTHRVLEILRGEPGLDLSVTTRSPLILRDLELLHDISRHRPLVINISLITLNAQLCHLVEPWAPRPRRRLDVIRQLSAAGLRVDLFVMPVLPGLTDSRDELLALLKAARKAGAMDAHLDLLRLRGPARRSFDPILRKHFPHLMPQYERFYGNNPDAPLPYRERIMTLFKALKIQAGYPSRDPRNTCNPLPGDQLELEFQLVTPSDSKASAL</sequence>
<name>A0A948WBQ2_UNCEI</name>
<dbReference type="SUPFAM" id="SSF102114">
    <property type="entry name" value="Radical SAM enzymes"/>
    <property type="match status" value="1"/>
</dbReference>
<dbReference type="Pfam" id="PF04055">
    <property type="entry name" value="Radical_SAM"/>
    <property type="match status" value="1"/>
</dbReference>
<dbReference type="Proteomes" id="UP000777784">
    <property type="component" value="Unassembled WGS sequence"/>
</dbReference>
<dbReference type="GO" id="GO:0051536">
    <property type="term" value="F:iron-sulfur cluster binding"/>
    <property type="evidence" value="ECO:0007669"/>
    <property type="project" value="UniProtKB-KW"/>
</dbReference>
<evidence type="ECO:0000313" key="7">
    <source>
        <dbReference type="Proteomes" id="UP000777784"/>
    </source>
</evidence>
<evidence type="ECO:0000313" key="6">
    <source>
        <dbReference type="EMBL" id="MBU2690188.1"/>
    </source>
</evidence>
<evidence type="ECO:0000256" key="1">
    <source>
        <dbReference type="ARBA" id="ARBA00022723"/>
    </source>
</evidence>
<dbReference type="PANTHER" id="PTHR43432">
    <property type="entry name" value="SLR0285 PROTEIN"/>
    <property type="match status" value="1"/>
</dbReference>
<organism evidence="6 7">
    <name type="scientific">Eiseniibacteriota bacterium</name>
    <dbReference type="NCBI Taxonomy" id="2212470"/>
    <lineage>
        <taxon>Bacteria</taxon>
        <taxon>Candidatus Eiseniibacteriota</taxon>
    </lineage>
</organism>
<keyword evidence="2" id="KW-0408">Iron</keyword>
<dbReference type="GO" id="GO:0046872">
    <property type="term" value="F:metal ion binding"/>
    <property type="evidence" value="ECO:0007669"/>
    <property type="project" value="UniProtKB-KW"/>
</dbReference>
<evidence type="ECO:0000256" key="3">
    <source>
        <dbReference type="ARBA" id="ARBA00023014"/>
    </source>
</evidence>
<comment type="caution">
    <text evidence="6">The sequence shown here is derived from an EMBL/GenBank/DDBJ whole genome shotgun (WGS) entry which is preliminary data.</text>
</comment>
<dbReference type="GO" id="GO:0003824">
    <property type="term" value="F:catalytic activity"/>
    <property type="evidence" value="ECO:0007669"/>
    <property type="project" value="InterPro"/>
</dbReference>
<dbReference type="CDD" id="cd01335">
    <property type="entry name" value="Radical_SAM"/>
    <property type="match status" value="1"/>
</dbReference>
<evidence type="ECO:0000256" key="2">
    <source>
        <dbReference type="ARBA" id="ARBA00023004"/>
    </source>
</evidence>
<accession>A0A948WBQ2</accession>
<feature type="compositionally biased region" description="Polar residues" evidence="4">
    <location>
        <begin position="1"/>
        <end position="12"/>
    </location>
</feature>
<dbReference type="InterPro" id="IPR040086">
    <property type="entry name" value="MJ0683-like"/>
</dbReference>
<protein>
    <submittedName>
        <fullName evidence="6">Radical SAM protein</fullName>
    </submittedName>
</protein>
<dbReference type="EMBL" id="JAHJDP010000023">
    <property type="protein sequence ID" value="MBU2690188.1"/>
    <property type="molecule type" value="Genomic_DNA"/>
</dbReference>